<protein>
    <submittedName>
        <fullName evidence="2">CoA transferase</fullName>
    </submittedName>
    <submittedName>
        <fullName evidence="3">Formyl-coenzyme A transferase</fullName>
        <ecNumber evidence="3">2.8.3.16</ecNumber>
    </submittedName>
</protein>
<dbReference type="InterPro" id="IPR044855">
    <property type="entry name" value="CoA-Trfase_III_dom3_sf"/>
</dbReference>
<dbReference type="Pfam" id="PF02515">
    <property type="entry name" value="CoA_transf_3"/>
    <property type="match status" value="1"/>
</dbReference>
<dbReference type="InterPro" id="IPR003673">
    <property type="entry name" value="CoA-Trfase_fam_III"/>
</dbReference>
<dbReference type="SUPFAM" id="SSF89796">
    <property type="entry name" value="CoA-transferase family III (CaiB/BaiF)"/>
    <property type="match status" value="1"/>
</dbReference>
<dbReference type="Gene3D" id="3.40.50.10540">
    <property type="entry name" value="Crotonobetainyl-coa:carnitine coa-transferase, domain 1"/>
    <property type="match status" value="1"/>
</dbReference>
<dbReference type="OrthoDB" id="5294844at2"/>
<gene>
    <name evidence="3" type="ORF">CO2235_230102</name>
    <name evidence="2" type="ORF">JTE92_27515</name>
</gene>
<evidence type="ECO:0000256" key="1">
    <source>
        <dbReference type="ARBA" id="ARBA00022679"/>
    </source>
</evidence>
<sequence length="419" mass="44482">MPNASPDHAATAAKPCNTHTDAGAGPLAGVRILDMATVVAAPFSATLCGDMGADVVKLELPDGSDPLRSLEPVTDAHALYWKVTNRGKRGISLDVRTPRGKEIFLKLLPQFDVLVENFRTGTLARWGLDIETLRAANPGLVVLRLTGFGQTGPYAQRPGFARIFEAMSGFTNLAGSPESGPMHMNYPVGDMVAGLFGAFAIATAVAERRARPGLPGREIDLAATEALFRLLEPLAVEYEQLGRVRQRAGNRTTYAAPSNMYRTSDDVWVSVVASSDATFRRLAEAMAAPQLAHAADYATNAGRVRNLDALDAQIAAWFAGRSYADAASALDACQVPFSKVFSIADIVEDPQMRAREAIVRLPDAELGSVPAPCVVPRFSGYAPAAPRCGPAVGEHNALVYGALGLEASELRALREAGVI</sequence>
<evidence type="ECO:0000313" key="4">
    <source>
        <dbReference type="Proteomes" id="UP000623307"/>
    </source>
</evidence>
<dbReference type="PANTHER" id="PTHR48207:SF3">
    <property type="entry name" value="SUCCINATE--HYDROXYMETHYLGLUTARATE COA-TRANSFERASE"/>
    <property type="match status" value="1"/>
</dbReference>
<dbReference type="Proteomes" id="UP000256862">
    <property type="component" value="Chromosome CO2235"/>
</dbReference>
<dbReference type="RefSeq" id="WP_084254799.1">
    <property type="nucleotide sequence ID" value="NZ_CP069810.1"/>
</dbReference>
<dbReference type="PANTHER" id="PTHR48207">
    <property type="entry name" value="SUCCINATE--HYDROXYMETHYLGLUTARATE COA-TRANSFERASE"/>
    <property type="match status" value="1"/>
</dbReference>
<dbReference type="AlphaFoldDB" id="A0A375GAS9"/>
<dbReference type="InterPro" id="IPR050483">
    <property type="entry name" value="CoA-transferase_III_domain"/>
</dbReference>
<reference evidence="3" key="1">
    <citation type="submission" date="2018-01" db="EMBL/GenBank/DDBJ databases">
        <authorList>
            <person name="Clerissi C."/>
        </authorList>
    </citation>
    <scope>NUCLEOTIDE SEQUENCE</scope>
    <source>
        <strain evidence="3">Cupriavidus oxalaticus LMG 2235</strain>
    </source>
</reference>
<keyword evidence="1 3" id="KW-0808">Transferase</keyword>
<reference evidence="2 4" key="2">
    <citation type="submission" date="2021-02" db="EMBL/GenBank/DDBJ databases">
        <title>Complete Genome Sequence of Cupriavidus oxalaticus Strain Ox1, a Soil Oxalate-Degrading Species.</title>
        <authorList>
            <person name="Palmieri F."/>
            <person name="Udriet P."/>
            <person name="Deuasquier M."/>
            <person name="Beaudoing E."/>
            <person name="Johnson S.L."/>
            <person name="Davenport K.W."/>
            <person name="Chain P.S."/>
            <person name="Bindschedler S."/>
            <person name="Junier P."/>
        </authorList>
    </citation>
    <scope>NUCLEOTIDE SEQUENCE [LARGE SCALE GENOMIC DNA]</scope>
    <source>
        <strain evidence="2 4">Ox1</strain>
    </source>
</reference>
<dbReference type="InterPro" id="IPR023606">
    <property type="entry name" value="CoA-Trfase_III_dom_1_sf"/>
</dbReference>
<evidence type="ECO:0000313" key="3">
    <source>
        <dbReference type="EMBL" id="SPC14899.1"/>
    </source>
</evidence>
<dbReference type="EMBL" id="OGUS01000124">
    <property type="protein sequence ID" value="SPC14899.1"/>
    <property type="molecule type" value="Genomic_DNA"/>
</dbReference>
<dbReference type="EC" id="2.8.3.16" evidence="3"/>
<name>A0A375GAS9_9BURK</name>
<accession>A0A375GAS9</accession>
<proteinExistence type="predicted"/>
<dbReference type="Gene3D" id="3.30.1540.10">
    <property type="entry name" value="formyl-coa transferase, domain 3"/>
    <property type="match status" value="1"/>
</dbReference>
<dbReference type="GO" id="GO:0033608">
    <property type="term" value="F:formyl-CoA transferase activity"/>
    <property type="evidence" value="ECO:0007669"/>
    <property type="project" value="UniProtKB-EC"/>
</dbReference>
<evidence type="ECO:0000313" key="2">
    <source>
        <dbReference type="EMBL" id="QRQ93805.1"/>
    </source>
</evidence>
<dbReference type="Proteomes" id="UP000623307">
    <property type="component" value="Chromosome 2"/>
</dbReference>
<organism evidence="3">
    <name type="scientific">Cupriavidus oxalaticus</name>
    <dbReference type="NCBI Taxonomy" id="96344"/>
    <lineage>
        <taxon>Bacteria</taxon>
        <taxon>Pseudomonadati</taxon>
        <taxon>Pseudomonadota</taxon>
        <taxon>Betaproteobacteria</taxon>
        <taxon>Burkholderiales</taxon>
        <taxon>Burkholderiaceae</taxon>
        <taxon>Cupriavidus</taxon>
    </lineage>
</organism>
<keyword evidence="4" id="KW-1185">Reference proteome</keyword>
<dbReference type="EMBL" id="CP069812">
    <property type="protein sequence ID" value="QRQ93805.1"/>
    <property type="molecule type" value="Genomic_DNA"/>
</dbReference>